<sequence length="212" mass="21535">MMNSAGKHRKRATIGIASVLGVAAIAAAMFAISTPDGQAAESCQGLDTALRNNLDFIAGQKADPDALAEARIANRQAVVDLIQQRRQAAGCTEVVQADGGKTESGQAAGMDDAMAGEDQAAEEEAVATGDGEVVCQGSTVTLSGEGGAPAASSGEFPAGTKLKVTNLDNDKSTTVEVTGASGSCALLNNAAFEQVREPGKFLIRRAVIERVG</sequence>
<keyword evidence="1" id="KW-0812">Transmembrane</keyword>
<dbReference type="Proteomes" id="UP000580861">
    <property type="component" value="Unassembled WGS sequence"/>
</dbReference>
<comment type="caution">
    <text evidence="2">The sequence shown here is derived from an EMBL/GenBank/DDBJ whole genome shotgun (WGS) entry which is preliminary data.</text>
</comment>
<dbReference type="RefSeq" id="WP_184896347.1">
    <property type="nucleotide sequence ID" value="NZ_JACHMX010000001.1"/>
</dbReference>
<organism evidence="2 3">
    <name type="scientific">Amycolatopsis umgeniensis</name>
    <dbReference type="NCBI Taxonomy" id="336628"/>
    <lineage>
        <taxon>Bacteria</taxon>
        <taxon>Bacillati</taxon>
        <taxon>Actinomycetota</taxon>
        <taxon>Actinomycetes</taxon>
        <taxon>Pseudonocardiales</taxon>
        <taxon>Pseudonocardiaceae</taxon>
        <taxon>Amycolatopsis</taxon>
    </lineage>
</organism>
<proteinExistence type="predicted"/>
<keyword evidence="3" id="KW-1185">Reference proteome</keyword>
<keyword evidence="1" id="KW-1133">Transmembrane helix</keyword>
<reference evidence="2 3" key="1">
    <citation type="submission" date="2020-08" db="EMBL/GenBank/DDBJ databases">
        <title>Sequencing the genomes of 1000 actinobacteria strains.</title>
        <authorList>
            <person name="Klenk H.-P."/>
        </authorList>
    </citation>
    <scope>NUCLEOTIDE SEQUENCE [LARGE SCALE GENOMIC DNA]</scope>
    <source>
        <strain evidence="2 3">DSM 45272</strain>
    </source>
</reference>
<protein>
    <recommendedName>
        <fullName evidence="4">Secreted protein</fullName>
    </recommendedName>
</protein>
<evidence type="ECO:0000256" key="1">
    <source>
        <dbReference type="SAM" id="Phobius"/>
    </source>
</evidence>
<keyword evidence="1" id="KW-0472">Membrane</keyword>
<evidence type="ECO:0000313" key="2">
    <source>
        <dbReference type="EMBL" id="MBB5853273.1"/>
    </source>
</evidence>
<evidence type="ECO:0000313" key="3">
    <source>
        <dbReference type="Proteomes" id="UP000580861"/>
    </source>
</evidence>
<name>A0A841B2M5_9PSEU</name>
<evidence type="ECO:0008006" key="4">
    <source>
        <dbReference type="Google" id="ProtNLM"/>
    </source>
</evidence>
<gene>
    <name evidence="2" type="ORF">HDA45_003360</name>
</gene>
<dbReference type="EMBL" id="JACHMX010000001">
    <property type="protein sequence ID" value="MBB5853273.1"/>
    <property type="molecule type" value="Genomic_DNA"/>
</dbReference>
<dbReference type="AlphaFoldDB" id="A0A841B2M5"/>
<feature type="transmembrane region" description="Helical" evidence="1">
    <location>
        <begin position="12"/>
        <end position="32"/>
    </location>
</feature>
<accession>A0A841B2M5</accession>